<evidence type="ECO:0000313" key="1">
    <source>
        <dbReference type="EMBL" id="ENW18268.1"/>
    </source>
</evidence>
<accession>N9F610</accession>
<reference evidence="1 2" key="1">
    <citation type="submission" date="2013-02" db="EMBL/GenBank/DDBJ databases">
        <title>The Genome Sequence of Acinetobacter haemolyticus CIP 64.3.</title>
        <authorList>
            <consortium name="The Broad Institute Genome Sequencing Platform"/>
            <consortium name="The Broad Institute Genome Sequencing Center for Infectious Disease"/>
            <person name="Cerqueira G."/>
            <person name="Feldgarden M."/>
            <person name="Courvalin P."/>
            <person name="Perichon B."/>
            <person name="Grillot-Courvalin C."/>
            <person name="Clermont D."/>
            <person name="Rocha E."/>
            <person name="Yoon E.-J."/>
            <person name="Nemec A."/>
            <person name="Walker B."/>
            <person name="Young S.K."/>
            <person name="Zeng Q."/>
            <person name="Gargeya S."/>
            <person name="Fitzgerald M."/>
            <person name="Haas B."/>
            <person name="Abouelleil A."/>
            <person name="Alvarado L."/>
            <person name="Arachchi H.M."/>
            <person name="Berlin A.M."/>
            <person name="Chapman S.B."/>
            <person name="Dewar J."/>
            <person name="Goldberg J."/>
            <person name="Griggs A."/>
            <person name="Gujja S."/>
            <person name="Hansen M."/>
            <person name="Howarth C."/>
            <person name="Imamovic A."/>
            <person name="Larimer J."/>
            <person name="McCowan C."/>
            <person name="Murphy C."/>
            <person name="Neiman D."/>
            <person name="Pearson M."/>
            <person name="Priest M."/>
            <person name="Roberts A."/>
            <person name="Saif S."/>
            <person name="Shea T."/>
            <person name="Sisk P."/>
            <person name="Sykes S."/>
            <person name="Wortman J."/>
            <person name="Nusbaum C."/>
            <person name="Birren B."/>
        </authorList>
    </citation>
    <scope>NUCLEOTIDE SEQUENCE [LARGE SCALE GENOMIC DNA]</scope>
    <source>
        <strain evidence="1 2">CIP 64.3</strain>
    </source>
</reference>
<evidence type="ECO:0000313" key="2">
    <source>
        <dbReference type="Proteomes" id="UP000017667"/>
    </source>
</evidence>
<proteinExistence type="predicted"/>
<sequence>MSVLFFLVIASILAIVVGRVGTVLFQKTEFDHI</sequence>
<keyword evidence="2" id="KW-1185">Reference proteome</keyword>
<dbReference type="Proteomes" id="UP000017667">
    <property type="component" value="Unassembled WGS sequence"/>
</dbReference>
<gene>
    <name evidence="1" type="ORF">F927_01712</name>
</gene>
<dbReference type="EMBL" id="APQQ01000020">
    <property type="protein sequence ID" value="ENW18268.1"/>
    <property type="molecule type" value="Genomic_DNA"/>
</dbReference>
<dbReference type="AlphaFoldDB" id="N9F610"/>
<dbReference type="HOGENOM" id="CLU_220556_1_0_6"/>
<name>N9F610_ACIHA</name>
<organism evidence="1 2">
    <name type="scientific">Acinetobacter haemolyticus CIP 64.3 = MTCC 9819</name>
    <dbReference type="NCBI Taxonomy" id="1217659"/>
    <lineage>
        <taxon>Bacteria</taxon>
        <taxon>Pseudomonadati</taxon>
        <taxon>Pseudomonadota</taxon>
        <taxon>Gammaproteobacteria</taxon>
        <taxon>Moraxellales</taxon>
        <taxon>Moraxellaceae</taxon>
        <taxon>Acinetobacter</taxon>
    </lineage>
</organism>
<protein>
    <submittedName>
        <fullName evidence="1">Uncharacterized protein</fullName>
    </submittedName>
</protein>
<comment type="caution">
    <text evidence="1">The sequence shown here is derived from an EMBL/GenBank/DDBJ whole genome shotgun (WGS) entry which is preliminary data.</text>
</comment>